<evidence type="ECO:0000256" key="6">
    <source>
        <dbReference type="SAM" id="Coils"/>
    </source>
</evidence>
<dbReference type="InterPro" id="IPR013655">
    <property type="entry name" value="PAS_fold_3"/>
</dbReference>
<dbReference type="Gene3D" id="2.10.70.100">
    <property type="match status" value="1"/>
</dbReference>
<dbReference type="CDD" id="cd00130">
    <property type="entry name" value="PAS"/>
    <property type="match status" value="5"/>
</dbReference>
<dbReference type="InterPro" id="IPR003661">
    <property type="entry name" value="HisK_dim/P_dom"/>
</dbReference>
<keyword evidence="3" id="KW-0597">Phosphoprotein</keyword>
<dbReference type="CDD" id="cd00075">
    <property type="entry name" value="HATPase"/>
    <property type="match status" value="1"/>
</dbReference>
<dbReference type="EMBL" id="JARRAF010000021">
    <property type="protein sequence ID" value="MDK2125568.1"/>
    <property type="molecule type" value="Genomic_DNA"/>
</dbReference>
<name>A0ABT7DZS7_9NEIS</name>
<dbReference type="Gene3D" id="3.30.565.10">
    <property type="entry name" value="Histidine kinase-like ATPase, C-terminal domain"/>
    <property type="match status" value="1"/>
</dbReference>
<dbReference type="Gene3D" id="3.30.450.20">
    <property type="entry name" value="PAS domain"/>
    <property type="match status" value="5"/>
</dbReference>
<feature type="domain" description="PAS" evidence="8">
    <location>
        <begin position="472"/>
        <end position="543"/>
    </location>
</feature>
<dbReference type="InterPro" id="IPR001610">
    <property type="entry name" value="PAC"/>
</dbReference>
<dbReference type="EC" id="2.7.13.3" evidence="2"/>
<evidence type="ECO:0000259" key="8">
    <source>
        <dbReference type="PROSITE" id="PS50112"/>
    </source>
</evidence>
<evidence type="ECO:0000256" key="5">
    <source>
        <dbReference type="ARBA" id="ARBA00022777"/>
    </source>
</evidence>
<dbReference type="PANTHER" id="PTHR43304:SF1">
    <property type="entry name" value="PAC DOMAIN-CONTAINING PROTEIN"/>
    <property type="match status" value="1"/>
</dbReference>
<feature type="domain" description="PAC" evidence="9">
    <location>
        <begin position="799"/>
        <end position="850"/>
    </location>
</feature>
<evidence type="ECO:0000313" key="10">
    <source>
        <dbReference type="EMBL" id="MDK2125568.1"/>
    </source>
</evidence>
<evidence type="ECO:0000256" key="1">
    <source>
        <dbReference type="ARBA" id="ARBA00000085"/>
    </source>
</evidence>
<dbReference type="InterPro" id="IPR013767">
    <property type="entry name" value="PAS_fold"/>
</dbReference>
<dbReference type="InterPro" id="IPR036097">
    <property type="entry name" value="HisK_dim/P_sf"/>
</dbReference>
<dbReference type="InterPro" id="IPR005467">
    <property type="entry name" value="His_kinase_dom"/>
</dbReference>
<dbReference type="InterPro" id="IPR003594">
    <property type="entry name" value="HATPase_dom"/>
</dbReference>
<dbReference type="SUPFAM" id="SSF55874">
    <property type="entry name" value="ATPase domain of HSP90 chaperone/DNA topoisomerase II/histidine kinase"/>
    <property type="match status" value="1"/>
</dbReference>
<sequence>MPFPGSQGKEQVYSPALCSSPVTPLPSHEMLAEGMRLLHQPCSDHEDVLQRFVVQAREGLGLAACVVFRLSRSDESLIELAVSVRPAEPDLVIPLALVQAAVAAGVAQQCHADEHYWLALPLIFEGQLIGAFGVASTVQALAADSLAILQLLTLPLAERLGRKELLRSVQQRDMQLKQFDENIHDLIAVIDLGGRRIYANAPYRKLFGGAHETRYESAFNTIHPDDLQKVTERFHLAMQTGTVVVGDYRYVLPDGSVRHIHAQGSPLPDEQGRPWRMLVVGRDITERKEAELALKRSQEHLEHAQRLANIGSFQLDCVQRKVFWSATMAKLFAVEQADDPRLTNLDYLEADNPWLQRIHTDDRLRVLARYKASLRGECAYVMDYRIVLPGIGLRHIHAEALAECDVDGKPLRLEGFAQDVTSRHLAELRSQDIQEELERRVAERTHALEQLNNQLKAEIAQRGIVEEALEQSSERLGRILESAIDAVVSIDGQGHVVDWNRQAELTFGWNRDEAFGQDIAELIIPMRYRSLHAAGLARIAHRDITAMRPQQFELEAIRRDGSEFPVEINIWPIRVGGNVLFSSFIRDISDRKQLEAELQANLAQREAILQTAQVGLLHFRAGRLVWCNHIVEDRFGYTAAELVSLELDCLFENRQEFEAFNAAVMPALLRGDTVQVEHTFYQRNREPVWCLATGRFIDHDDQQKGTIWALVDLTWKKHLQDTLQANLAERKAILDTVQVGLQLVRQGYHVWCNRQMETIMGYQNTDLQGRHISEWFGDPEGLPAILANEVRRMDRGETVQFEHAYQHPDGRLRWHLVTGRRIDSNDPAKGAIWSRVDLSSQKQAEEEIKRALAREKELSDLKTRFVSMASHEFRTPLSTIQSSVELLSHYRDELPAEEQAELFTAIEDAVRHMTQMMEDVLLLGKTAEGKLRPNPAPMPLRTFCESLIHTQQRLCNGSHLLQLDYAGPEGLVMLDQKLLHLVLNNLLRNAVKYSPGGREVEFKVWQSDAWLRLSVRDRGIGIPAEDLPHLFESFFRASNVGRISGTGLGLHIVKSAVEACGGQIDVDSVAGEGTLFTVQFPLIPA</sequence>
<feature type="domain" description="PAC" evidence="9">
    <location>
        <begin position="244"/>
        <end position="296"/>
    </location>
</feature>
<dbReference type="SMART" id="SM00086">
    <property type="entry name" value="PAC"/>
    <property type="match status" value="5"/>
</dbReference>
<dbReference type="Pfam" id="PF13426">
    <property type="entry name" value="PAS_9"/>
    <property type="match status" value="1"/>
</dbReference>
<dbReference type="Gene3D" id="1.10.287.130">
    <property type="match status" value="1"/>
</dbReference>
<comment type="catalytic activity">
    <reaction evidence="1">
        <text>ATP + protein L-histidine = ADP + protein N-phospho-L-histidine.</text>
        <dbReference type="EC" id="2.7.13.3"/>
    </reaction>
</comment>
<dbReference type="PROSITE" id="PS50113">
    <property type="entry name" value="PAC"/>
    <property type="match status" value="3"/>
</dbReference>
<dbReference type="SUPFAM" id="SSF55785">
    <property type="entry name" value="PYP-like sensor domain (PAS domain)"/>
    <property type="match status" value="5"/>
</dbReference>
<feature type="domain" description="Histidine kinase" evidence="7">
    <location>
        <begin position="868"/>
        <end position="1084"/>
    </location>
</feature>
<protein>
    <recommendedName>
        <fullName evidence="2">histidine kinase</fullName>
        <ecNumber evidence="2">2.7.13.3</ecNumber>
    </recommendedName>
</protein>
<evidence type="ECO:0000256" key="2">
    <source>
        <dbReference type="ARBA" id="ARBA00012438"/>
    </source>
</evidence>
<proteinExistence type="predicted"/>
<dbReference type="Pfam" id="PF08448">
    <property type="entry name" value="PAS_4"/>
    <property type="match status" value="1"/>
</dbReference>
<dbReference type="SMART" id="SM00387">
    <property type="entry name" value="HATPase_c"/>
    <property type="match status" value="1"/>
</dbReference>
<evidence type="ECO:0000313" key="11">
    <source>
        <dbReference type="Proteomes" id="UP001172778"/>
    </source>
</evidence>
<dbReference type="Pfam" id="PF02518">
    <property type="entry name" value="HATPase_c"/>
    <property type="match status" value="1"/>
</dbReference>
<dbReference type="InterPro" id="IPR013656">
    <property type="entry name" value="PAS_4"/>
</dbReference>
<dbReference type="PANTHER" id="PTHR43304">
    <property type="entry name" value="PHYTOCHROME-LIKE PROTEIN CPH1"/>
    <property type="match status" value="1"/>
</dbReference>
<evidence type="ECO:0000259" key="7">
    <source>
        <dbReference type="PROSITE" id="PS50109"/>
    </source>
</evidence>
<dbReference type="SUPFAM" id="SSF47384">
    <property type="entry name" value="Homodimeric domain of signal transducing histidine kinase"/>
    <property type="match status" value="1"/>
</dbReference>
<dbReference type="SUPFAM" id="SSF55781">
    <property type="entry name" value="GAF domain-like"/>
    <property type="match status" value="1"/>
</dbReference>
<dbReference type="CDD" id="cd00082">
    <property type="entry name" value="HisKA"/>
    <property type="match status" value="1"/>
</dbReference>
<dbReference type="Pfam" id="PF00989">
    <property type="entry name" value="PAS"/>
    <property type="match status" value="1"/>
</dbReference>
<dbReference type="Pfam" id="PF08447">
    <property type="entry name" value="PAS_3"/>
    <property type="match status" value="2"/>
</dbReference>
<keyword evidence="5" id="KW-0418">Kinase</keyword>
<organism evidence="10 11">
    <name type="scientific">Parachitinimonas caeni</name>
    <dbReference type="NCBI Taxonomy" id="3031301"/>
    <lineage>
        <taxon>Bacteria</taxon>
        <taxon>Pseudomonadati</taxon>
        <taxon>Pseudomonadota</taxon>
        <taxon>Betaproteobacteria</taxon>
        <taxon>Neisseriales</taxon>
        <taxon>Chitinibacteraceae</taxon>
        <taxon>Parachitinimonas</taxon>
    </lineage>
</organism>
<dbReference type="RefSeq" id="WP_284101877.1">
    <property type="nucleotide sequence ID" value="NZ_JARRAF010000021.1"/>
</dbReference>
<feature type="domain" description="PAS" evidence="8">
    <location>
        <begin position="172"/>
        <end position="241"/>
    </location>
</feature>
<reference evidence="10" key="1">
    <citation type="submission" date="2023-03" db="EMBL/GenBank/DDBJ databases">
        <title>Chitinimonas shenzhenensis gen. nov., sp. nov., a novel member of family Burkholderiaceae isolated from activated sludge collected in Shen Zhen, China.</title>
        <authorList>
            <person name="Wang X."/>
        </authorList>
    </citation>
    <scope>NUCLEOTIDE SEQUENCE</scope>
    <source>
        <strain evidence="10">DQS-5</strain>
    </source>
</reference>
<keyword evidence="4" id="KW-0808">Transferase</keyword>
<dbReference type="InterPro" id="IPR004358">
    <property type="entry name" value="Sig_transdc_His_kin-like_C"/>
</dbReference>
<dbReference type="PRINTS" id="PR00344">
    <property type="entry name" value="BCTRLSENSOR"/>
</dbReference>
<keyword evidence="11" id="KW-1185">Reference proteome</keyword>
<dbReference type="InterPro" id="IPR000700">
    <property type="entry name" value="PAS-assoc_C"/>
</dbReference>
<evidence type="ECO:0000256" key="4">
    <source>
        <dbReference type="ARBA" id="ARBA00022679"/>
    </source>
</evidence>
<dbReference type="InterPro" id="IPR035965">
    <property type="entry name" value="PAS-like_dom_sf"/>
</dbReference>
<dbReference type="InterPro" id="IPR000014">
    <property type="entry name" value="PAS"/>
</dbReference>
<dbReference type="InterPro" id="IPR052162">
    <property type="entry name" value="Sensor_kinase/Photoreceptor"/>
</dbReference>
<comment type="caution">
    <text evidence="10">The sequence shown here is derived from an EMBL/GenBank/DDBJ whole genome shotgun (WGS) entry which is preliminary data.</text>
</comment>
<dbReference type="InterPro" id="IPR036890">
    <property type="entry name" value="HATPase_C_sf"/>
</dbReference>
<dbReference type="Pfam" id="PF00512">
    <property type="entry name" value="HisKA"/>
    <property type="match status" value="1"/>
</dbReference>
<feature type="coiled-coil region" evidence="6">
    <location>
        <begin position="434"/>
        <end position="468"/>
    </location>
</feature>
<feature type="domain" description="PAC" evidence="9">
    <location>
        <begin position="550"/>
        <end position="600"/>
    </location>
</feature>
<dbReference type="SMART" id="SM00388">
    <property type="entry name" value="HisKA"/>
    <property type="match status" value="1"/>
</dbReference>
<dbReference type="Proteomes" id="UP001172778">
    <property type="component" value="Unassembled WGS sequence"/>
</dbReference>
<dbReference type="NCBIfam" id="TIGR00229">
    <property type="entry name" value="sensory_box"/>
    <property type="match status" value="3"/>
</dbReference>
<dbReference type="PROSITE" id="PS50112">
    <property type="entry name" value="PAS"/>
    <property type="match status" value="2"/>
</dbReference>
<evidence type="ECO:0000256" key="3">
    <source>
        <dbReference type="ARBA" id="ARBA00022553"/>
    </source>
</evidence>
<dbReference type="PROSITE" id="PS50109">
    <property type="entry name" value="HIS_KIN"/>
    <property type="match status" value="1"/>
</dbReference>
<accession>A0ABT7DZS7</accession>
<dbReference type="SMART" id="SM00091">
    <property type="entry name" value="PAS"/>
    <property type="match status" value="5"/>
</dbReference>
<evidence type="ECO:0000259" key="9">
    <source>
        <dbReference type="PROSITE" id="PS50113"/>
    </source>
</evidence>
<gene>
    <name evidence="10" type="ORF">PZA18_16050</name>
</gene>
<keyword evidence="6" id="KW-0175">Coiled coil</keyword>